<dbReference type="EMBL" id="KZ305066">
    <property type="protein sequence ID" value="PIA31585.1"/>
    <property type="molecule type" value="Genomic_DNA"/>
</dbReference>
<sequence length="1005" mass="111918">MMALEIPLGTVLALLIKQVVKTAQAAKDVVIQKESFKVLSQHLSDIEPVLRELQLRELIDSQAARIALDFLAEDVKKANDLVEKYKNRARFYLLLKCRHIVKEIQDVTRDIGRSLAALHLASAGILTDVSEQVNRLHNEMQIAQFEASQIQLQIVQKLDQGLKEQKVDQGFANDILAEIAKAVGVAIEPSEISRELASFRQEKEEAAVQKNRAEEYFLQQVIELLSRADAARDQEEIKKHYFQRIKTIEKTSEEYIPAYPSFICPIEGRHVMVDPVNLCTGTTCEKEAIEAWIKNGKRIDPKTGEPLEDLSLSSNHLLRKSIEEWRELNYCLGIRSAKRKLQSEMDSDVEEALIKMQNIMTENPITKDWISIEGLVDICLSILGSSRNRDIKWRVLTVLKTTVEGHTTNKEKVIETQGIDHIAPCLGRSSKVSNAAVELLFDLLQDDKGWNSSACRKLSEQSSAILFLVMLMNTTESVDKAERILLKLCNDDDANVIRAAKANWYKPLIDRLVQGPETSRLLMVKTVVQMELVDESLKCLGEAGAIPPLLEMVSGNLESKENALSALVKLSTCHENKKLIASSGGVRLILDILLSSQVRSKIIARCCEILERLSSNDDGTAFFVDADGNCLELDQIVIVLLEFQKRPNVRKPALHALLGICKSQQSIVMNKVVIANGVSVILPMLDDSDQEIQEASLNLLYRISHHEPQGIVEFLLLQGGLDKLVGFLKNDSKKNAQMAAVGLLANLPKSETDLTKKLIESDALQSMVNILRSGTIEAKENALSALSRFTDPKSLESQRLLVDLGLYPLLLSFLQSGTLTAKARAAALIGNLSLSSPKLTVISKSSSCWCFRNTHVATCKAHGGICSVTSTFCMLQADALPELVRLLHEKVHATAYEALQALFTLVSEDKYHRGALVLHEAKAISPILEVLSWGRPSLKEESLLILEKVFVTRKMVELYGAGARLHLITLTTRNIHEDDALKSKATRVMMQLERYSRSSMSMPLV</sequence>
<dbReference type="InterPro" id="IPR016024">
    <property type="entry name" value="ARM-type_fold"/>
</dbReference>
<evidence type="ECO:0000259" key="7">
    <source>
        <dbReference type="PROSITE" id="PS51698"/>
    </source>
</evidence>
<dbReference type="InterPro" id="IPR036537">
    <property type="entry name" value="Adaptor_Cbl_N_dom_sf"/>
</dbReference>
<dbReference type="Proteomes" id="UP000230069">
    <property type="component" value="Unassembled WGS sequence"/>
</dbReference>
<evidence type="ECO:0000256" key="6">
    <source>
        <dbReference type="SAM" id="SignalP"/>
    </source>
</evidence>
<dbReference type="GO" id="GO:0061630">
    <property type="term" value="F:ubiquitin protein ligase activity"/>
    <property type="evidence" value="ECO:0007669"/>
    <property type="project" value="UniProtKB-EC"/>
</dbReference>
<dbReference type="InterPro" id="IPR013083">
    <property type="entry name" value="Znf_RING/FYVE/PHD"/>
</dbReference>
<evidence type="ECO:0000256" key="2">
    <source>
        <dbReference type="ARBA" id="ARBA00004906"/>
    </source>
</evidence>
<dbReference type="SUPFAM" id="SSF48371">
    <property type="entry name" value="ARM repeat"/>
    <property type="match status" value="2"/>
</dbReference>
<dbReference type="AlphaFoldDB" id="A0A2G5CJU1"/>
<keyword evidence="6" id="KW-0732">Signal</keyword>
<name>A0A2G5CJU1_AQUCA</name>
<dbReference type="PANTHER" id="PTHR45958:SF15">
    <property type="entry name" value="RING-TYPE E3 UBIQUITIN TRANSFERASE"/>
    <property type="match status" value="1"/>
</dbReference>
<dbReference type="GO" id="GO:0016567">
    <property type="term" value="P:protein ubiquitination"/>
    <property type="evidence" value="ECO:0007669"/>
    <property type="project" value="UniProtKB-UniPathway"/>
</dbReference>
<feature type="signal peptide" evidence="6">
    <location>
        <begin position="1"/>
        <end position="25"/>
    </location>
</feature>
<dbReference type="InterPro" id="IPR052608">
    <property type="entry name" value="U-box_domain_protein"/>
</dbReference>
<dbReference type="InParanoid" id="A0A2G5CJU1"/>
<evidence type="ECO:0000256" key="4">
    <source>
        <dbReference type="ARBA" id="ARBA00022679"/>
    </source>
</evidence>
<dbReference type="InterPro" id="IPR059179">
    <property type="entry name" value="MLKL-like_MCAfunc"/>
</dbReference>
<dbReference type="UniPathway" id="UPA00143"/>
<feature type="repeat" description="ARM" evidence="5">
    <location>
        <begin position="719"/>
        <end position="747"/>
    </location>
</feature>
<gene>
    <name evidence="8" type="ORF">AQUCO_04900110v1</name>
</gene>
<evidence type="ECO:0000256" key="5">
    <source>
        <dbReference type="PROSITE-ProRule" id="PRU00259"/>
    </source>
</evidence>
<organism evidence="8 9">
    <name type="scientific">Aquilegia coerulea</name>
    <name type="common">Rocky mountain columbine</name>
    <dbReference type="NCBI Taxonomy" id="218851"/>
    <lineage>
        <taxon>Eukaryota</taxon>
        <taxon>Viridiplantae</taxon>
        <taxon>Streptophyta</taxon>
        <taxon>Embryophyta</taxon>
        <taxon>Tracheophyta</taxon>
        <taxon>Spermatophyta</taxon>
        <taxon>Magnoliopsida</taxon>
        <taxon>Ranunculales</taxon>
        <taxon>Ranunculaceae</taxon>
        <taxon>Thalictroideae</taxon>
        <taxon>Aquilegia</taxon>
    </lineage>
</organism>
<dbReference type="PROSITE" id="PS50176">
    <property type="entry name" value="ARM_REPEAT"/>
    <property type="match status" value="3"/>
</dbReference>
<feature type="chain" id="PRO_5013841638" description="RING-type E3 ubiquitin transferase" evidence="6">
    <location>
        <begin position="26"/>
        <end position="1005"/>
    </location>
</feature>
<accession>A0A2G5CJU1</accession>
<proteinExistence type="predicted"/>
<dbReference type="InterPro" id="IPR003613">
    <property type="entry name" value="Ubox_domain"/>
</dbReference>
<evidence type="ECO:0000256" key="1">
    <source>
        <dbReference type="ARBA" id="ARBA00000900"/>
    </source>
</evidence>
<dbReference type="Gene3D" id="3.30.40.10">
    <property type="entry name" value="Zinc/RING finger domain, C3HC4 (zinc finger)"/>
    <property type="match status" value="1"/>
</dbReference>
<evidence type="ECO:0000313" key="8">
    <source>
        <dbReference type="EMBL" id="PIA31585.1"/>
    </source>
</evidence>
<protein>
    <recommendedName>
        <fullName evidence="3">RING-type E3 ubiquitin transferase</fullName>
        <ecNumber evidence="3">2.3.2.27</ecNumber>
    </recommendedName>
</protein>
<dbReference type="PROSITE" id="PS51698">
    <property type="entry name" value="U_BOX"/>
    <property type="match status" value="1"/>
</dbReference>
<dbReference type="STRING" id="218851.A0A2G5CJU1"/>
<keyword evidence="9" id="KW-1185">Reference proteome</keyword>
<dbReference type="Gene3D" id="1.20.930.20">
    <property type="entry name" value="Adaptor protein Cbl, N-terminal domain"/>
    <property type="match status" value="1"/>
</dbReference>
<dbReference type="InterPro" id="IPR011989">
    <property type="entry name" value="ARM-like"/>
</dbReference>
<dbReference type="InterPro" id="IPR000225">
    <property type="entry name" value="Armadillo"/>
</dbReference>
<reference evidence="8 9" key="1">
    <citation type="submission" date="2017-09" db="EMBL/GenBank/DDBJ databases">
        <title>WGS assembly of Aquilegia coerulea Goldsmith.</title>
        <authorList>
            <person name="Hodges S."/>
            <person name="Kramer E."/>
            <person name="Nordborg M."/>
            <person name="Tomkins J."/>
            <person name="Borevitz J."/>
            <person name="Derieg N."/>
            <person name="Yan J."/>
            <person name="Mihaltcheva S."/>
            <person name="Hayes R.D."/>
            <person name="Rokhsar D."/>
        </authorList>
    </citation>
    <scope>NUCLEOTIDE SEQUENCE [LARGE SCALE GENOMIC DNA]</scope>
    <source>
        <strain evidence="9">cv. Goldsmith</strain>
    </source>
</reference>
<feature type="domain" description="U-box" evidence="7">
    <location>
        <begin position="257"/>
        <end position="332"/>
    </location>
</feature>
<dbReference type="SMART" id="SM00504">
    <property type="entry name" value="Ubox"/>
    <property type="match status" value="1"/>
</dbReference>
<feature type="repeat" description="ARM" evidence="5">
    <location>
        <begin position="544"/>
        <end position="585"/>
    </location>
</feature>
<dbReference type="PANTHER" id="PTHR45958">
    <property type="entry name" value="RING-TYPE E3 UBIQUITIN TRANSFERASE"/>
    <property type="match status" value="1"/>
</dbReference>
<evidence type="ECO:0000313" key="9">
    <source>
        <dbReference type="Proteomes" id="UP000230069"/>
    </source>
</evidence>
<evidence type="ECO:0000256" key="3">
    <source>
        <dbReference type="ARBA" id="ARBA00012483"/>
    </source>
</evidence>
<feature type="repeat" description="ARM" evidence="5">
    <location>
        <begin position="584"/>
        <end position="628"/>
    </location>
</feature>
<keyword evidence="4" id="KW-0808">Transferase</keyword>
<dbReference type="Pfam" id="PF04564">
    <property type="entry name" value="U-box"/>
    <property type="match status" value="1"/>
</dbReference>
<dbReference type="CDD" id="cd21037">
    <property type="entry name" value="MLKL_NTD"/>
    <property type="match status" value="1"/>
</dbReference>
<dbReference type="SUPFAM" id="SSF57850">
    <property type="entry name" value="RING/U-box"/>
    <property type="match status" value="1"/>
</dbReference>
<comment type="catalytic activity">
    <reaction evidence="1">
        <text>S-ubiquitinyl-[E2 ubiquitin-conjugating enzyme]-L-cysteine + [acceptor protein]-L-lysine = [E2 ubiquitin-conjugating enzyme]-L-cysteine + N(6)-ubiquitinyl-[acceptor protein]-L-lysine.</text>
        <dbReference type="EC" id="2.3.2.27"/>
    </reaction>
</comment>
<dbReference type="OrthoDB" id="1897399at2759"/>
<dbReference type="EC" id="2.3.2.27" evidence="3"/>
<dbReference type="Gene3D" id="1.25.10.10">
    <property type="entry name" value="Leucine-rich Repeat Variant"/>
    <property type="match status" value="4"/>
</dbReference>
<comment type="pathway">
    <text evidence="2">Protein modification; protein ubiquitination.</text>
</comment>
<dbReference type="GO" id="GO:0007166">
    <property type="term" value="P:cell surface receptor signaling pathway"/>
    <property type="evidence" value="ECO:0007669"/>
    <property type="project" value="InterPro"/>
</dbReference>
<dbReference type="SMART" id="SM00185">
    <property type="entry name" value="ARM"/>
    <property type="match status" value="8"/>
</dbReference>